<dbReference type="RefSeq" id="WP_259831745.1">
    <property type="nucleotide sequence ID" value="NZ_JANZQH010000016.1"/>
</dbReference>
<comment type="caution">
    <text evidence="1">The sequence shown here is derived from an EMBL/GenBank/DDBJ whole genome shotgun (WGS) entry which is preliminary data.</text>
</comment>
<protein>
    <submittedName>
        <fullName evidence="1">Uncharacterized protein</fullName>
    </submittedName>
</protein>
<organism evidence="1 2">
    <name type="scientific">Chryseobacterium pyrolae</name>
    <dbReference type="NCBI Taxonomy" id="2987481"/>
    <lineage>
        <taxon>Bacteria</taxon>
        <taxon>Pseudomonadati</taxon>
        <taxon>Bacteroidota</taxon>
        <taxon>Flavobacteriia</taxon>
        <taxon>Flavobacteriales</taxon>
        <taxon>Weeksellaceae</taxon>
        <taxon>Chryseobacterium group</taxon>
        <taxon>Chryseobacterium</taxon>
    </lineage>
</organism>
<evidence type="ECO:0000313" key="1">
    <source>
        <dbReference type="EMBL" id="MCT2410032.1"/>
    </source>
</evidence>
<gene>
    <name evidence="1" type="ORF">NZD88_20950</name>
</gene>
<sequence>MEDNYKKPIKIDVFGKDLTTHPVGTGKPLTITDELLKKMSDSEKENLVKFFNPVRKKGKNK</sequence>
<name>A0ABT2IPA7_9FLAO</name>
<dbReference type="Proteomes" id="UP001142057">
    <property type="component" value="Unassembled WGS sequence"/>
</dbReference>
<dbReference type="EMBL" id="JANZQH010000016">
    <property type="protein sequence ID" value="MCT2410032.1"/>
    <property type="molecule type" value="Genomic_DNA"/>
</dbReference>
<reference evidence="1" key="1">
    <citation type="submission" date="2022-08" db="EMBL/GenBank/DDBJ databases">
        <title>Chryseobacterium antibioticum,isolated from the rhizosphere soil of Pyrola in Tibet.</title>
        <authorList>
            <person name="Kan Y."/>
        </authorList>
    </citation>
    <scope>NUCLEOTIDE SEQUENCE</scope>
    <source>
        <strain evidence="1">Pc2-12</strain>
    </source>
</reference>
<proteinExistence type="predicted"/>
<keyword evidence="2" id="KW-1185">Reference proteome</keyword>
<evidence type="ECO:0000313" key="2">
    <source>
        <dbReference type="Proteomes" id="UP001142057"/>
    </source>
</evidence>
<accession>A0ABT2IPA7</accession>